<keyword evidence="4" id="KW-0472">Membrane</keyword>
<dbReference type="InterPro" id="IPR001775">
    <property type="entry name" value="GspD/PilQ"/>
</dbReference>
<accession>A0A1G8V626</accession>
<dbReference type="SMART" id="SM00965">
    <property type="entry name" value="STN"/>
    <property type="match status" value="1"/>
</dbReference>
<feature type="chain" id="PRO_5011735891" evidence="8">
    <location>
        <begin position="21"/>
        <end position="669"/>
    </location>
</feature>
<dbReference type="EMBL" id="FNEM01000010">
    <property type="protein sequence ID" value="SDJ61501.1"/>
    <property type="molecule type" value="Genomic_DNA"/>
</dbReference>
<dbReference type="AlphaFoldDB" id="A0A1G8V626"/>
<evidence type="ECO:0000256" key="5">
    <source>
        <dbReference type="ARBA" id="ARBA00023237"/>
    </source>
</evidence>
<evidence type="ECO:0000256" key="2">
    <source>
        <dbReference type="ARBA" id="ARBA00022448"/>
    </source>
</evidence>
<evidence type="ECO:0000256" key="8">
    <source>
        <dbReference type="SAM" id="SignalP"/>
    </source>
</evidence>
<dbReference type="GO" id="GO:0009306">
    <property type="term" value="P:protein secretion"/>
    <property type="evidence" value="ECO:0007669"/>
    <property type="project" value="InterPro"/>
</dbReference>
<comment type="subcellular location">
    <subcellularLocation>
        <location evidence="7">Cell outer membrane</location>
    </subcellularLocation>
    <subcellularLocation>
        <location evidence="1">Membrane</location>
    </subcellularLocation>
</comment>
<keyword evidence="2 7" id="KW-0813">Transport</keyword>
<feature type="domain" description="Secretin/TonB short N-terminal" evidence="9">
    <location>
        <begin position="282"/>
        <end position="330"/>
    </location>
</feature>
<name>A0A1G8V626_9GAMM</name>
<dbReference type="InterPro" id="IPR038591">
    <property type="entry name" value="NolW-like_sf"/>
</dbReference>
<dbReference type="PANTHER" id="PTHR30604">
    <property type="entry name" value="PROTEIN TRANSPORT PROTEIN HOFQ"/>
    <property type="match status" value="1"/>
</dbReference>
<dbReference type="InterPro" id="IPR004846">
    <property type="entry name" value="T2SS/T3SS_dom"/>
</dbReference>
<dbReference type="InterPro" id="IPR051808">
    <property type="entry name" value="Type_IV_pilus_biogenesis"/>
</dbReference>
<dbReference type="Proteomes" id="UP000199527">
    <property type="component" value="Unassembled WGS sequence"/>
</dbReference>
<evidence type="ECO:0000256" key="7">
    <source>
        <dbReference type="RuleBase" id="RU004004"/>
    </source>
</evidence>
<dbReference type="OrthoDB" id="9775455at2"/>
<dbReference type="Gene3D" id="2.60.40.3470">
    <property type="match status" value="1"/>
</dbReference>
<dbReference type="Pfam" id="PF00263">
    <property type="entry name" value="Secretin"/>
    <property type="match status" value="1"/>
</dbReference>
<keyword evidence="5" id="KW-0998">Cell outer membrane</keyword>
<evidence type="ECO:0000256" key="3">
    <source>
        <dbReference type="ARBA" id="ARBA00022729"/>
    </source>
</evidence>
<evidence type="ECO:0000313" key="10">
    <source>
        <dbReference type="EMBL" id="SDJ61501.1"/>
    </source>
</evidence>
<dbReference type="Gene3D" id="3.30.1370.120">
    <property type="match status" value="1"/>
</dbReference>
<organism evidence="10 11">
    <name type="scientific">Ferrimonas sediminum</name>
    <dbReference type="NCBI Taxonomy" id="718193"/>
    <lineage>
        <taxon>Bacteria</taxon>
        <taxon>Pseudomonadati</taxon>
        <taxon>Pseudomonadota</taxon>
        <taxon>Gammaproteobacteria</taxon>
        <taxon>Alteromonadales</taxon>
        <taxon>Ferrimonadaceae</taxon>
        <taxon>Ferrimonas</taxon>
    </lineage>
</organism>
<evidence type="ECO:0000256" key="4">
    <source>
        <dbReference type="ARBA" id="ARBA00023136"/>
    </source>
</evidence>
<dbReference type="PRINTS" id="PR00811">
    <property type="entry name" value="BCTERIALGSPD"/>
</dbReference>
<dbReference type="NCBIfam" id="TIGR02515">
    <property type="entry name" value="IV_pilus_PilQ"/>
    <property type="match status" value="1"/>
</dbReference>
<protein>
    <submittedName>
        <fullName evidence="10">Type IV pilus assembly protein PilQ</fullName>
    </submittedName>
</protein>
<reference evidence="11" key="1">
    <citation type="submission" date="2016-10" db="EMBL/GenBank/DDBJ databases">
        <authorList>
            <person name="Varghese N."/>
            <person name="Submissions S."/>
        </authorList>
    </citation>
    <scope>NUCLEOTIDE SEQUENCE [LARGE SCALE GENOMIC DNA]</scope>
    <source>
        <strain evidence="11">DSM 23317</strain>
    </source>
</reference>
<feature type="signal peptide" evidence="8">
    <location>
        <begin position="1"/>
        <end position="20"/>
    </location>
</feature>
<dbReference type="RefSeq" id="WP_090365753.1">
    <property type="nucleotide sequence ID" value="NZ_FNEM01000010.1"/>
</dbReference>
<dbReference type="Gene3D" id="3.30.1370.130">
    <property type="match status" value="1"/>
</dbReference>
<keyword evidence="3 8" id="KW-0732">Signal</keyword>
<keyword evidence="11" id="KW-1185">Reference proteome</keyword>
<proteinExistence type="inferred from homology"/>
<dbReference type="InterPro" id="IPR013355">
    <property type="entry name" value="Pilus_4_PilQ"/>
</dbReference>
<evidence type="ECO:0000313" key="11">
    <source>
        <dbReference type="Proteomes" id="UP000199527"/>
    </source>
</evidence>
<dbReference type="Pfam" id="PF03958">
    <property type="entry name" value="Secretin_N"/>
    <property type="match status" value="1"/>
</dbReference>
<evidence type="ECO:0000259" key="9">
    <source>
        <dbReference type="SMART" id="SM00965"/>
    </source>
</evidence>
<dbReference type="InterPro" id="IPR011662">
    <property type="entry name" value="Secretin/TonB_short_N"/>
</dbReference>
<evidence type="ECO:0000256" key="1">
    <source>
        <dbReference type="ARBA" id="ARBA00004370"/>
    </source>
</evidence>
<dbReference type="InterPro" id="IPR005644">
    <property type="entry name" value="NolW-like"/>
</dbReference>
<dbReference type="GO" id="GO:0009279">
    <property type="term" value="C:cell outer membrane"/>
    <property type="evidence" value="ECO:0007669"/>
    <property type="project" value="UniProtKB-SubCell"/>
</dbReference>
<gene>
    <name evidence="10" type="ORF">SAMN04488540_110112</name>
</gene>
<evidence type="ECO:0000256" key="6">
    <source>
        <dbReference type="RuleBase" id="RU004003"/>
    </source>
</evidence>
<dbReference type="PANTHER" id="PTHR30604:SF1">
    <property type="entry name" value="DNA UTILIZATION PROTEIN HOFQ"/>
    <property type="match status" value="1"/>
</dbReference>
<comment type="similarity">
    <text evidence="6">Belongs to the bacterial secretin family.</text>
</comment>
<sequence length="669" mass="72525">MRGRAFWATVLMMVATSVQSASLLRVTVVDEPGSQLQLALEFDRPTQSPRIQYQDRTRQLLLDFDGADSALSAAAIDVDAQGVAQLQASNQPQGLRVAIQLTAIRPYQGRWQGDRYLLTFADATAAVAALRQGSDSAVALTQVRGIEFQSPQPGVGLLSLHLSQVLAGVQVIEQGREVRLLLPDSELASDQLLVMDVSDLKTPVHSYETFSEPGLTSVVLRVSGAVSVSQSRQGQTLQIRVAGQRPETAAESAVYQGKRLSMNFQDVPVRTVLQIIAEHQGLNLVTSDSVAGNVTLRLNDVPWDQALALVLKVRGLASRLDGKVLLVAPREELAAQRQGELQLLQEARQLGPLVARHYKINYAKADDIAALLKGDSGSNRLLSNRGSATVDERTNILLLQDTRARLEEVEALIEVLDVPVKQVVIESRMVNVRDNIDSELGIRWGLSSGQGDGSFSGSIEGNDSIRQGVVPAIGDRLNVNLPAVANNASTFAFQVANLGDEFILDLELSALEAEDRGEIIASPRLTTSNQYTAFIEQGEEIPYEESTSSGATSVAFKKAVLSLTVTPRITSDNKVVLDLLVTQDTRGRESSSGEVGINTQRISTQVLAKNGETVVLGGIFQKQELKTVTKVPLLGDIPYAGWLFRNTRNTAIKSELLIFVTPKIIIEQF</sequence>